<name>A0A1G2FB02_9BACT</name>
<proteinExistence type="predicted"/>
<organism evidence="2 3">
    <name type="scientific">Candidatus Portnoybacteria bacterium RIFCSPHIGHO2_01_FULL_40_12b</name>
    <dbReference type="NCBI Taxonomy" id="1801994"/>
    <lineage>
        <taxon>Bacteria</taxon>
        <taxon>Candidatus Portnoyibacteriota</taxon>
    </lineage>
</organism>
<comment type="caution">
    <text evidence="2">The sequence shown here is derived from an EMBL/GenBank/DDBJ whole genome shotgun (WGS) entry which is preliminary data.</text>
</comment>
<evidence type="ECO:0000313" key="3">
    <source>
        <dbReference type="Proteomes" id="UP000176974"/>
    </source>
</evidence>
<dbReference type="Pfam" id="PF11832">
    <property type="entry name" value="DUF3352"/>
    <property type="match status" value="1"/>
</dbReference>
<dbReference type="InterPro" id="IPR021787">
    <property type="entry name" value="DUF3352"/>
</dbReference>
<sequence>MVKIPIKIKKDNSLKEKVSDELKVDLRKSNESGIKAPGLPPLFKKTAGWVLLVLIGAALFYGVNRFLNPAENSSLIKIIPKSASAFVIIDQKSLFDQILPFHQEFLEQSSFYQWSTKEFEKRLNQAGLDFPKDIQPLLKNQVGLALFPQKDKEPFPFVLILQREATSAQTNRILEQIEKELEKDFHTSYQTYRQNKIINLKSLSSQAKNYYYSQIEDYFLISNSPGLLEKTIDLIIKQ</sequence>
<keyword evidence="1" id="KW-0472">Membrane</keyword>
<evidence type="ECO:0008006" key="4">
    <source>
        <dbReference type="Google" id="ProtNLM"/>
    </source>
</evidence>
<gene>
    <name evidence="2" type="ORF">A2815_02740</name>
</gene>
<dbReference type="EMBL" id="MHMY01000013">
    <property type="protein sequence ID" value="OGZ35256.1"/>
    <property type="molecule type" value="Genomic_DNA"/>
</dbReference>
<feature type="transmembrane region" description="Helical" evidence="1">
    <location>
        <begin position="47"/>
        <end position="67"/>
    </location>
</feature>
<keyword evidence="1" id="KW-1133">Transmembrane helix</keyword>
<protein>
    <recommendedName>
        <fullName evidence="4">DUF3352 domain-containing protein</fullName>
    </recommendedName>
</protein>
<reference evidence="2 3" key="1">
    <citation type="journal article" date="2016" name="Nat. Commun.">
        <title>Thousands of microbial genomes shed light on interconnected biogeochemical processes in an aquifer system.</title>
        <authorList>
            <person name="Anantharaman K."/>
            <person name="Brown C.T."/>
            <person name="Hug L.A."/>
            <person name="Sharon I."/>
            <person name="Castelle C.J."/>
            <person name="Probst A.J."/>
            <person name="Thomas B.C."/>
            <person name="Singh A."/>
            <person name="Wilkins M.J."/>
            <person name="Karaoz U."/>
            <person name="Brodie E.L."/>
            <person name="Williams K.H."/>
            <person name="Hubbard S.S."/>
            <person name="Banfield J.F."/>
        </authorList>
    </citation>
    <scope>NUCLEOTIDE SEQUENCE [LARGE SCALE GENOMIC DNA]</scope>
</reference>
<keyword evidence="1" id="KW-0812">Transmembrane</keyword>
<dbReference type="Proteomes" id="UP000176974">
    <property type="component" value="Unassembled WGS sequence"/>
</dbReference>
<evidence type="ECO:0000313" key="2">
    <source>
        <dbReference type="EMBL" id="OGZ35256.1"/>
    </source>
</evidence>
<accession>A0A1G2FB02</accession>
<dbReference type="AlphaFoldDB" id="A0A1G2FB02"/>
<evidence type="ECO:0000256" key="1">
    <source>
        <dbReference type="SAM" id="Phobius"/>
    </source>
</evidence>